<dbReference type="PANTHER" id="PTHR48125:SF10">
    <property type="entry name" value="OS12G0136300 PROTEIN"/>
    <property type="match status" value="1"/>
</dbReference>
<keyword evidence="4" id="KW-1185">Reference proteome</keyword>
<dbReference type="InterPro" id="IPR000219">
    <property type="entry name" value="DH_dom"/>
</dbReference>
<feature type="region of interest" description="Disordered" evidence="1">
    <location>
        <begin position="1"/>
        <end position="65"/>
    </location>
</feature>
<feature type="compositionally biased region" description="Pro residues" evidence="1">
    <location>
        <begin position="670"/>
        <end position="679"/>
    </location>
</feature>
<feature type="compositionally biased region" description="Pro residues" evidence="1">
    <location>
        <begin position="8"/>
        <end position="18"/>
    </location>
</feature>
<name>A0A067TPE8_GALM3</name>
<dbReference type="InterPro" id="IPR035899">
    <property type="entry name" value="DBL_dom_sf"/>
</dbReference>
<dbReference type="OrthoDB" id="6244550at2759"/>
<evidence type="ECO:0000256" key="1">
    <source>
        <dbReference type="SAM" id="MobiDB-lite"/>
    </source>
</evidence>
<feature type="region of interest" description="Disordered" evidence="1">
    <location>
        <begin position="270"/>
        <end position="333"/>
    </location>
</feature>
<feature type="compositionally biased region" description="Pro residues" evidence="1">
    <location>
        <begin position="708"/>
        <end position="717"/>
    </location>
</feature>
<feature type="compositionally biased region" description="Pro residues" evidence="1">
    <location>
        <begin position="483"/>
        <end position="495"/>
    </location>
</feature>
<feature type="compositionally biased region" description="Polar residues" evidence="1">
    <location>
        <begin position="724"/>
        <end position="734"/>
    </location>
</feature>
<feature type="compositionally biased region" description="Polar residues" evidence="1">
    <location>
        <begin position="653"/>
        <end position="666"/>
    </location>
</feature>
<feature type="compositionally biased region" description="Pro residues" evidence="1">
    <location>
        <begin position="620"/>
        <end position="634"/>
    </location>
</feature>
<organism evidence="3 4">
    <name type="scientific">Galerina marginata (strain CBS 339.88)</name>
    <dbReference type="NCBI Taxonomy" id="685588"/>
    <lineage>
        <taxon>Eukaryota</taxon>
        <taxon>Fungi</taxon>
        <taxon>Dikarya</taxon>
        <taxon>Basidiomycota</taxon>
        <taxon>Agaricomycotina</taxon>
        <taxon>Agaricomycetes</taxon>
        <taxon>Agaricomycetidae</taxon>
        <taxon>Agaricales</taxon>
        <taxon>Agaricineae</taxon>
        <taxon>Strophariaceae</taxon>
        <taxon>Galerina</taxon>
    </lineage>
</organism>
<evidence type="ECO:0000259" key="2">
    <source>
        <dbReference type="PROSITE" id="PS50010"/>
    </source>
</evidence>
<feature type="region of interest" description="Disordered" evidence="1">
    <location>
        <begin position="483"/>
        <end position="740"/>
    </location>
</feature>
<proteinExistence type="predicted"/>
<protein>
    <recommendedName>
        <fullName evidence="2">DH domain-containing protein</fullName>
    </recommendedName>
</protein>
<feature type="compositionally biased region" description="Low complexity" evidence="1">
    <location>
        <begin position="635"/>
        <end position="646"/>
    </location>
</feature>
<feature type="compositionally biased region" description="Low complexity" evidence="1">
    <location>
        <begin position="311"/>
        <end position="326"/>
    </location>
</feature>
<gene>
    <name evidence="3" type="ORF">GALMADRAFT_233698</name>
</gene>
<dbReference type="PROSITE" id="PS50010">
    <property type="entry name" value="DH_2"/>
    <property type="match status" value="1"/>
</dbReference>
<dbReference type="Proteomes" id="UP000027222">
    <property type="component" value="Unassembled WGS sequence"/>
</dbReference>
<dbReference type="STRING" id="685588.A0A067TPE8"/>
<dbReference type="AlphaFoldDB" id="A0A067TPE8"/>
<accession>A0A067TPE8</accession>
<sequence>MDQDQDRPPSPPPKPPLSAPSSPAPQSLVLPPSNSAGGLNAPLTPTTPTSPYPPEGKPKRANPLTDLVDTEKAFVDQLTGIIRKVAAAWSRSNLPPPELDSMFRSIEGIYKANRGLHAKLKDISADPKSAGELGGLLIKWVEDLKKSYEIYCSKYCTGFDTWQPVQSNPRLGPILVQFSSTNPASSNSGIWTLDSLFLLPKTRIKYYLKLYNRLLKNTDNRLLVSAVETLNHLLDILESRNSIQVGDPPPESSVVPPVETEDEVVIDMRAQTLSPPPPATTSRPNESEAKTGSETSSNQDSVSAGERSSRESQSTSLSRASTQTLSMPISDLERRLSTERTLDIFTMAPKAVKLQMAPPTLTFTRELRTSVDVVIRFTPRATGVEVIHRQGHIFLLSDLFLICERILPEDRDQRPSDGADMWLCYPPLAGKVLRVSEIAGQENALQVAIMRKEFLTLETGSMEGRNRLIMHFKDCIEFSGTLPPPSKQALPPPLPTFNGGFPGSGPASPLQSQLGDRRSGSASPSPLGQRPSSLSASDQPGISSEPPPPAYQSDNRSLPPDGNQRSEPPLPSTPGPPHLRPSASAQPFPGRPSFGPGMIIPPARSTGYLPGTNGDSPAGPSFPPSNGPYGPGPFPGNNQNPPFQQQMYPLNPSARSQTPQHPQNQYSPGFFPPPRPPSEPTVGPSNVHKAPSVRSLGSQYSQHDMPPGHAPPLPPFHPGQHPQNMNAMPRNNSFAGGLHAPQARPMLPSAAQRAVSMAEIPFNEPSPPNSPIQEPQNLGPVISTISAQMKCKVFLQQHHAQWKSLGSAKLKLYRQEPTNVKQLVVEADNKDKSVLISTIVLTDGVERVGKTGVAIELSDKGSRTGIVYMIQLRNETSAGGLFDSLLAGSDRSTRG</sequence>
<dbReference type="SUPFAM" id="SSF48065">
    <property type="entry name" value="DBL homology domain (DH-domain)"/>
    <property type="match status" value="1"/>
</dbReference>
<feature type="compositionally biased region" description="Low complexity" evidence="1">
    <location>
        <begin position="19"/>
        <end position="33"/>
    </location>
</feature>
<feature type="compositionally biased region" description="Pro residues" evidence="1">
    <location>
        <begin position="568"/>
        <end position="579"/>
    </location>
</feature>
<dbReference type="SMART" id="SM00325">
    <property type="entry name" value="RhoGEF"/>
    <property type="match status" value="1"/>
</dbReference>
<reference evidence="4" key="1">
    <citation type="journal article" date="2014" name="Proc. Natl. Acad. Sci. U.S.A.">
        <title>Extensive sampling of basidiomycete genomes demonstrates inadequacy of the white-rot/brown-rot paradigm for wood decay fungi.</title>
        <authorList>
            <person name="Riley R."/>
            <person name="Salamov A.A."/>
            <person name="Brown D.W."/>
            <person name="Nagy L.G."/>
            <person name="Floudas D."/>
            <person name="Held B.W."/>
            <person name="Levasseur A."/>
            <person name="Lombard V."/>
            <person name="Morin E."/>
            <person name="Otillar R."/>
            <person name="Lindquist E.A."/>
            <person name="Sun H."/>
            <person name="LaButti K.M."/>
            <person name="Schmutz J."/>
            <person name="Jabbour D."/>
            <person name="Luo H."/>
            <person name="Baker S.E."/>
            <person name="Pisabarro A.G."/>
            <person name="Walton J.D."/>
            <person name="Blanchette R.A."/>
            <person name="Henrissat B."/>
            <person name="Martin F."/>
            <person name="Cullen D."/>
            <person name="Hibbett D.S."/>
            <person name="Grigoriev I.V."/>
        </authorList>
    </citation>
    <scope>NUCLEOTIDE SEQUENCE [LARGE SCALE GENOMIC DNA]</scope>
    <source>
        <strain evidence="4">CBS 339.88</strain>
    </source>
</reference>
<evidence type="ECO:0000313" key="4">
    <source>
        <dbReference type="Proteomes" id="UP000027222"/>
    </source>
</evidence>
<evidence type="ECO:0000313" key="3">
    <source>
        <dbReference type="EMBL" id="KDR85085.1"/>
    </source>
</evidence>
<feature type="compositionally biased region" description="Polar residues" evidence="1">
    <location>
        <begin position="292"/>
        <end position="302"/>
    </location>
</feature>
<dbReference type="EMBL" id="KL142367">
    <property type="protein sequence ID" value="KDR85085.1"/>
    <property type="molecule type" value="Genomic_DNA"/>
</dbReference>
<feature type="compositionally biased region" description="Polar residues" evidence="1">
    <location>
        <begin position="509"/>
        <end position="542"/>
    </location>
</feature>
<dbReference type="Pfam" id="PF00621">
    <property type="entry name" value="RhoGEF"/>
    <property type="match status" value="1"/>
</dbReference>
<feature type="domain" description="DH" evidence="2">
    <location>
        <begin position="59"/>
        <end position="240"/>
    </location>
</feature>
<dbReference type="GO" id="GO:0005085">
    <property type="term" value="F:guanyl-nucleotide exchange factor activity"/>
    <property type="evidence" value="ECO:0007669"/>
    <property type="project" value="InterPro"/>
</dbReference>
<dbReference type="HOGENOM" id="CLU_005338_0_0_1"/>
<dbReference type="PANTHER" id="PTHR48125">
    <property type="entry name" value="LP07818P1"/>
    <property type="match status" value="1"/>
</dbReference>
<dbReference type="Gene3D" id="1.20.900.10">
    <property type="entry name" value="Dbl homology (DH) domain"/>
    <property type="match status" value="1"/>
</dbReference>